<dbReference type="Proteomes" id="UP001500101">
    <property type="component" value="Unassembled WGS sequence"/>
</dbReference>
<organism evidence="1 2">
    <name type="scientific">Sphingobacterium kyonggiense</name>
    <dbReference type="NCBI Taxonomy" id="714075"/>
    <lineage>
        <taxon>Bacteria</taxon>
        <taxon>Pseudomonadati</taxon>
        <taxon>Bacteroidota</taxon>
        <taxon>Sphingobacteriia</taxon>
        <taxon>Sphingobacteriales</taxon>
        <taxon>Sphingobacteriaceae</taxon>
        <taxon>Sphingobacterium</taxon>
    </lineage>
</organism>
<evidence type="ECO:0000313" key="1">
    <source>
        <dbReference type="EMBL" id="GAA4144781.1"/>
    </source>
</evidence>
<accession>A0ABP7Z0E5</accession>
<comment type="caution">
    <text evidence="1">The sequence shown here is derived from an EMBL/GenBank/DDBJ whole genome shotgun (WGS) entry which is preliminary data.</text>
</comment>
<sequence length="182" mass="21465">MSELYSLFVKVKISKDQLHKFKSSRPVAPALNSSWTNWWDSREMYDKHALQVVQSYHADSYGQIIQEIIDEKFSGSQDLYDPHSGTWYFYVLQFSENYQEIIPMMAMLKDLAHYLEPEATGHAFLYDYMWESKEVMFEITYQNKEAKLTSAARTGQLPSEIVTEANQILDDWSTELQKRYED</sequence>
<dbReference type="RefSeq" id="WP_344675413.1">
    <property type="nucleotide sequence ID" value="NZ_BAAAZI010000011.1"/>
</dbReference>
<keyword evidence="2" id="KW-1185">Reference proteome</keyword>
<reference evidence="2" key="1">
    <citation type="journal article" date="2019" name="Int. J. Syst. Evol. Microbiol.">
        <title>The Global Catalogue of Microorganisms (GCM) 10K type strain sequencing project: providing services to taxonomists for standard genome sequencing and annotation.</title>
        <authorList>
            <consortium name="The Broad Institute Genomics Platform"/>
            <consortium name="The Broad Institute Genome Sequencing Center for Infectious Disease"/>
            <person name="Wu L."/>
            <person name="Ma J."/>
        </authorList>
    </citation>
    <scope>NUCLEOTIDE SEQUENCE [LARGE SCALE GENOMIC DNA]</scope>
    <source>
        <strain evidence="2">JCM 16704</strain>
    </source>
</reference>
<proteinExistence type="predicted"/>
<gene>
    <name evidence="1" type="ORF">GCM10022216_28120</name>
</gene>
<protein>
    <submittedName>
        <fullName evidence="1">Uncharacterized protein</fullName>
    </submittedName>
</protein>
<dbReference type="EMBL" id="BAAAZI010000011">
    <property type="protein sequence ID" value="GAA4144781.1"/>
    <property type="molecule type" value="Genomic_DNA"/>
</dbReference>
<name>A0ABP7Z0E5_9SPHI</name>
<evidence type="ECO:0000313" key="2">
    <source>
        <dbReference type="Proteomes" id="UP001500101"/>
    </source>
</evidence>